<evidence type="ECO:0000313" key="3">
    <source>
        <dbReference type="Proteomes" id="UP000178532"/>
    </source>
</evidence>
<organism evidence="2 3">
    <name type="scientific">Candidatus Kaiserbacteria bacterium RIFCSPHIGHO2_02_FULL_54_22</name>
    <dbReference type="NCBI Taxonomy" id="1798495"/>
    <lineage>
        <taxon>Bacteria</taxon>
        <taxon>Candidatus Kaiseribacteriota</taxon>
    </lineage>
</organism>
<dbReference type="Pfam" id="PF12728">
    <property type="entry name" value="HTH_17"/>
    <property type="match status" value="1"/>
</dbReference>
<feature type="domain" description="Helix-turn-helix" evidence="1">
    <location>
        <begin position="6"/>
        <end position="53"/>
    </location>
</feature>
<evidence type="ECO:0000259" key="1">
    <source>
        <dbReference type="Pfam" id="PF12728"/>
    </source>
</evidence>
<dbReference type="STRING" id="1798495.A3C19_00825"/>
<dbReference type="GO" id="GO:0003677">
    <property type="term" value="F:DNA binding"/>
    <property type="evidence" value="ECO:0007669"/>
    <property type="project" value="InterPro"/>
</dbReference>
<dbReference type="NCBIfam" id="TIGR01764">
    <property type="entry name" value="excise"/>
    <property type="match status" value="1"/>
</dbReference>
<accession>A0A1F6DLA0</accession>
<name>A0A1F6DLA0_9BACT</name>
<dbReference type="AlphaFoldDB" id="A0A1F6DLA0"/>
<dbReference type="InterPro" id="IPR041657">
    <property type="entry name" value="HTH_17"/>
</dbReference>
<comment type="caution">
    <text evidence="2">The sequence shown here is derived from an EMBL/GenBank/DDBJ whole genome shotgun (WGS) entry which is preliminary data.</text>
</comment>
<dbReference type="InterPro" id="IPR010093">
    <property type="entry name" value="SinI_DNA-bd"/>
</dbReference>
<gene>
    <name evidence="2" type="ORF">A3C19_00825</name>
</gene>
<dbReference type="Proteomes" id="UP000178532">
    <property type="component" value="Unassembled WGS sequence"/>
</dbReference>
<protein>
    <recommendedName>
        <fullName evidence="1">Helix-turn-helix domain-containing protein</fullName>
    </recommendedName>
</protein>
<dbReference type="EMBL" id="MFLI01000017">
    <property type="protein sequence ID" value="OGG61782.1"/>
    <property type="molecule type" value="Genomic_DNA"/>
</dbReference>
<proteinExistence type="predicted"/>
<sequence>MTKKSMYSTAEVAHILHLSRIEIFRKIKSGKIQATKVGRNYVIPYESLLGLLEDTVGVHSKKQIDAAIDKALAEYGEVFKKLGRE</sequence>
<evidence type="ECO:0000313" key="2">
    <source>
        <dbReference type="EMBL" id="OGG61782.1"/>
    </source>
</evidence>
<reference evidence="2 3" key="1">
    <citation type="journal article" date="2016" name="Nat. Commun.">
        <title>Thousands of microbial genomes shed light on interconnected biogeochemical processes in an aquifer system.</title>
        <authorList>
            <person name="Anantharaman K."/>
            <person name="Brown C.T."/>
            <person name="Hug L.A."/>
            <person name="Sharon I."/>
            <person name="Castelle C.J."/>
            <person name="Probst A.J."/>
            <person name="Thomas B.C."/>
            <person name="Singh A."/>
            <person name="Wilkins M.J."/>
            <person name="Karaoz U."/>
            <person name="Brodie E.L."/>
            <person name="Williams K.H."/>
            <person name="Hubbard S.S."/>
            <person name="Banfield J.F."/>
        </authorList>
    </citation>
    <scope>NUCLEOTIDE SEQUENCE [LARGE SCALE GENOMIC DNA]</scope>
</reference>